<dbReference type="InterPro" id="IPR015915">
    <property type="entry name" value="Kelch-typ_b-propeller"/>
</dbReference>
<name>A0A3P5XZ38_BRACM</name>
<protein>
    <submittedName>
        <fullName evidence="1">Uncharacterized protein</fullName>
    </submittedName>
</protein>
<accession>A0A3P5XZ38</accession>
<proteinExistence type="predicted"/>
<sequence length="46" mass="5101">PLRAIVDGEIYVMGGCKADETKNWAEVFDPITQTWESLHDPGPSLL</sequence>
<dbReference type="Gene3D" id="2.120.10.80">
    <property type="entry name" value="Kelch-type beta propeller"/>
    <property type="match status" value="1"/>
</dbReference>
<dbReference type="AlphaFoldDB" id="A0A3P5XZ38"/>
<dbReference type="Proteomes" id="UP000694005">
    <property type="component" value="Chromosome A09"/>
</dbReference>
<dbReference type="Gramene" id="A09p26480.2_BraZ1">
    <property type="protein sequence ID" value="A09p26480.2_BraZ1.CDS.1"/>
    <property type="gene ID" value="A09g26480.2_BraZ1"/>
</dbReference>
<dbReference type="Pfam" id="PF01344">
    <property type="entry name" value="Kelch_1"/>
    <property type="match status" value="1"/>
</dbReference>
<evidence type="ECO:0000313" key="1">
    <source>
        <dbReference type="EMBL" id="CAG7862181.1"/>
    </source>
</evidence>
<dbReference type="PANTHER" id="PTHR24414">
    <property type="entry name" value="F-BOX/KELCH-REPEAT PROTEIN SKIP4"/>
    <property type="match status" value="1"/>
</dbReference>
<dbReference type="InterPro" id="IPR006652">
    <property type="entry name" value="Kelch_1"/>
</dbReference>
<feature type="non-terminal residue" evidence="2">
    <location>
        <position position="46"/>
    </location>
</feature>
<feature type="non-terminal residue" evidence="2">
    <location>
        <position position="1"/>
    </location>
</feature>
<dbReference type="PANTHER" id="PTHR24414:SF157">
    <property type="entry name" value="F-BOX DOMAIN-CONTAINING PROTEIN"/>
    <property type="match status" value="1"/>
</dbReference>
<dbReference type="InterPro" id="IPR050354">
    <property type="entry name" value="F-box/kelch-repeat_ARATH"/>
</dbReference>
<gene>
    <name evidence="2" type="ORF">BRAA09T38043Z</name>
    <name evidence="1" type="ORF">BRAPAZ1V2_A09P26480.2</name>
</gene>
<dbReference type="EMBL" id="LS974625">
    <property type="protein sequence ID" value="CAG7862181.1"/>
    <property type="molecule type" value="Genomic_DNA"/>
</dbReference>
<evidence type="ECO:0000313" key="2">
    <source>
        <dbReference type="EMBL" id="VDC60432.1"/>
    </source>
</evidence>
<organism evidence="2">
    <name type="scientific">Brassica campestris</name>
    <name type="common">Field mustard</name>
    <dbReference type="NCBI Taxonomy" id="3711"/>
    <lineage>
        <taxon>Eukaryota</taxon>
        <taxon>Viridiplantae</taxon>
        <taxon>Streptophyta</taxon>
        <taxon>Embryophyta</taxon>
        <taxon>Tracheophyta</taxon>
        <taxon>Spermatophyta</taxon>
        <taxon>Magnoliopsida</taxon>
        <taxon>eudicotyledons</taxon>
        <taxon>Gunneridae</taxon>
        <taxon>Pentapetalae</taxon>
        <taxon>rosids</taxon>
        <taxon>malvids</taxon>
        <taxon>Brassicales</taxon>
        <taxon>Brassicaceae</taxon>
        <taxon>Brassiceae</taxon>
        <taxon>Brassica</taxon>
    </lineage>
</organism>
<reference evidence="2" key="1">
    <citation type="submission" date="2018-11" db="EMBL/GenBank/DDBJ databases">
        <authorList>
            <consortium name="Genoscope - CEA"/>
            <person name="William W."/>
        </authorList>
    </citation>
    <scope>NUCLEOTIDE SEQUENCE</scope>
</reference>
<dbReference type="EMBL" id="LR031568">
    <property type="protein sequence ID" value="VDC60432.1"/>
    <property type="molecule type" value="Genomic_DNA"/>
</dbReference>
<dbReference type="SUPFAM" id="SSF117281">
    <property type="entry name" value="Kelch motif"/>
    <property type="match status" value="1"/>
</dbReference>